<name>K0RYQ2_THAOC</name>
<reference evidence="1 2" key="1">
    <citation type="journal article" date="2012" name="Genome Biol.">
        <title>Genome and low-iron response of an oceanic diatom adapted to chronic iron limitation.</title>
        <authorList>
            <person name="Lommer M."/>
            <person name="Specht M."/>
            <person name="Roy A.S."/>
            <person name="Kraemer L."/>
            <person name="Andreson R."/>
            <person name="Gutowska M.A."/>
            <person name="Wolf J."/>
            <person name="Bergner S.V."/>
            <person name="Schilhabel M.B."/>
            <person name="Klostermeier U.C."/>
            <person name="Beiko R.G."/>
            <person name="Rosenstiel P."/>
            <person name="Hippler M."/>
            <person name="Laroche J."/>
        </authorList>
    </citation>
    <scope>NUCLEOTIDE SEQUENCE [LARGE SCALE GENOMIC DNA]</scope>
    <source>
        <strain evidence="1 2">CCMP1005</strain>
    </source>
</reference>
<sequence>MQAAAAAQPAAAGSPLASERDRLRGKWIAQMDRFLDGSTADSLREADSAVVGLFGGGGQRAAEPTHQQRKRVKSDCSPVCLTSLSADIAVRYASYLASDDLLNLALTSKLYGAPVGMRRGFWSLSEEVARLKYEAATTSEKGGVPRREGRPLWLKLLHRLELLKVPLWFDHLLGSAMRTYQVKYVGGDLSRVTFGVIHTSRLGSDFNCTAISSFVMSEGKHYAVFHMNGIGHDDPDLAFRIGIVRPVDVAGWNGERRRNYWPFTSSGRRDGSTICCVYDIIDGTCDYLESGSDGLDYMDWDGMDSSEGERDVAIGLLLDLDNGTLAVFKNGRRLGVMKDGLAGDFCWMANLRDWEGTCRIAIERGDLPE</sequence>
<dbReference type="InterPro" id="IPR043136">
    <property type="entry name" value="B30.2/SPRY_sf"/>
</dbReference>
<accession>K0RYQ2</accession>
<protein>
    <recommendedName>
        <fullName evidence="3">SPRY domain-containing protein</fullName>
    </recommendedName>
</protein>
<dbReference type="Gene3D" id="2.60.120.920">
    <property type="match status" value="1"/>
</dbReference>
<evidence type="ECO:0000313" key="2">
    <source>
        <dbReference type="Proteomes" id="UP000266841"/>
    </source>
</evidence>
<dbReference type="AlphaFoldDB" id="K0RYQ2"/>
<proteinExistence type="predicted"/>
<dbReference type="Proteomes" id="UP000266841">
    <property type="component" value="Unassembled WGS sequence"/>
</dbReference>
<comment type="caution">
    <text evidence="1">The sequence shown here is derived from an EMBL/GenBank/DDBJ whole genome shotgun (WGS) entry which is preliminary data.</text>
</comment>
<gene>
    <name evidence="1" type="ORF">THAOC_26467</name>
</gene>
<dbReference type="OrthoDB" id="5951542at2759"/>
<keyword evidence="2" id="KW-1185">Reference proteome</keyword>
<evidence type="ECO:0008006" key="3">
    <source>
        <dbReference type="Google" id="ProtNLM"/>
    </source>
</evidence>
<organism evidence="1 2">
    <name type="scientific">Thalassiosira oceanica</name>
    <name type="common">Marine diatom</name>
    <dbReference type="NCBI Taxonomy" id="159749"/>
    <lineage>
        <taxon>Eukaryota</taxon>
        <taxon>Sar</taxon>
        <taxon>Stramenopiles</taxon>
        <taxon>Ochrophyta</taxon>
        <taxon>Bacillariophyta</taxon>
        <taxon>Coscinodiscophyceae</taxon>
        <taxon>Thalassiosirophycidae</taxon>
        <taxon>Thalassiosirales</taxon>
        <taxon>Thalassiosiraceae</taxon>
        <taxon>Thalassiosira</taxon>
    </lineage>
</organism>
<evidence type="ECO:0000313" key="1">
    <source>
        <dbReference type="EMBL" id="EJK53991.1"/>
    </source>
</evidence>
<dbReference type="EMBL" id="AGNL01036598">
    <property type="protein sequence ID" value="EJK53991.1"/>
    <property type="molecule type" value="Genomic_DNA"/>
</dbReference>